<feature type="non-terminal residue" evidence="2">
    <location>
        <position position="120"/>
    </location>
</feature>
<dbReference type="SUPFAM" id="SSF55729">
    <property type="entry name" value="Acyl-CoA N-acyltransferases (Nat)"/>
    <property type="match status" value="1"/>
</dbReference>
<dbReference type="Gene3D" id="3.40.630.30">
    <property type="match status" value="1"/>
</dbReference>
<organism evidence="2">
    <name type="scientific">marine metagenome</name>
    <dbReference type="NCBI Taxonomy" id="408172"/>
    <lineage>
        <taxon>unclassified sequences</taxon>
        <taxon>metagenomes</taxon>
        <taxon>ecological metagenomes</taxon>
    </lineage>
</organism>
<reference evidence="2" key="1">
    <citation type="submission" date="2018-05" db="EMBL/GenBank/DDBJ databases">
        <authorList>
            <person name="Lanie J.A."/>
            <person name="Ng W.-L."/>
            <person name="Kazmierczak K.M."/>
            <person name="Andrzejewski T.M."/>
            <person name="Davidsen T.M."/>
            <person name="Wayne K.J."/>
            <person name="Tettelin H."/>
            <person name="Glass J.I."/>
            <person name="Rusch D."/>
            <person name="Podicherti R."/>
            <person name="Tsui H.-C.T."/>
            <person name="Winkler M.E."/>
        </authorList>
    </citation>
    <scope>NUCLEOTIDE SEQUENCE</scope>
</reference>
<dbReference type="Pfam" id="PF00583">
    <property type="entry name" value="Acetyltransf_1"/>
    <property type="match status" value="1"/>
</dbReference>
<accession>A0A382MIC8</accession>
<dbReference type="AlphaFoldDB" id="A0A382MIC8"/>
<name>A0A382MIC8_9ZZZZ</name>
<dbReference type="EMBL" id="UINC01093794">
    <property type="protein sequence ID" value="SVC48496.1"/>
    <property type="molecule type" value="Genomic_DNA"/>
</dbReference>
<dbReference type="GO" id="GO:0016747">
    <property type="term" value="F:acyltransferase activity, transferring groups other than amino-acyl groups"/>
    <property type="evidence" value="ECO:0007669"/>
    <property type="project" value="InterPro"/>
</dbReference>
<evidence type="ECO:0000259" key="1">
    <source>
        <dbReference type="PROSITE" id="PS51186"/>
    </source>
</evidence>
<proteinExistence type="predicted"/>
<feature type="domain" description="N-acetyltransferase" evidence="1">
    <location>
        <begin position="1"/>
        <end position="120"/>
    </location>
</feature>
<sequence length="120" mass="14210">MTIRYASPNDFDRIYEIEKRVFSNPWSKESIKKELDNDSKSLNLISKIDGQLMGYFFSHRISNEVHILNIAIDVPFQHRGNGKAFFNQIFKKYLEYANVFLEVKRTNLPAINLYHKFGFE</sequence>
<dbReference type="PROSITE" id="PS51186">
    <property type="entry name" value="GNAT"/>
    <property type="match status" value="1"/>
</dbReference>
<gene>
    <name evidence="2" type="ORF">METZ01_LOCUS301350</name>
</gene>
<dbReference type="InterPro" id="IPR016181">
    <property type="entry name" value="Acyl_CoA_acyltransferase"/>
</dbReference>
<protein>
    <recommendedName>
        <fullName evidence="1">N-acetyltransferase domain-containing protein</fullName>
    </recommendedName>
</protein>
<dbReference type="InterPro" id="IPR000182">
    <property type="entry name" value="GNAT_dom"/>
</dbReference>
<evidence type="ECO:0000313" key="2">
    <source>
        <dbReference type="EMBL" id="SVC48496.1"/>
    </source>
</evidence>